<feature type="coiled-coil region" evidence="8">
    <location>
        <begin position="280"/>
        <end position="378"/>
    </location>
</feature>
<protein>
    <recommendedName>
        <fullName evidence="7">Structural maintenance of chromosomes protein</fullName>
    </recommendedName>
</protein>
<gene>
    <name evidence="10" type="ORF">BSTOLATCC_MIC31709</name>
</gene>
<comment type="similarity">
    <text evidence="7">Belongs to the SMC family.</text>
</comment>
<evidence type="ECO:0000259" key="9">
    <source>
        <dbReference type="SMART" id="SM00968"/>
    </source>
</evidence>
<feature type="coiled-coil region" evidence="8">
    <location>
        <begin position="994"/>
        <end position="1035"/>
    </location>
</feature>
<dbReference type="GO" id="GO:0005524">
    <property type="term" value="F:ATP binding"/>
    <property type="evidence" value="ECO:0007669"/>
    <property type="project" value="InterPro"/>
</dbReference>
<dbReference type="InterPro" id="IPR010935">
    <property type="entry name" value="SMC_hinge"/>
</dbReference>
<dbReference type="SUPFAM" id="SSF75553">
    <property type="entry name" value="Smc hinge domain"/>
    <property type="match status" value="1"/>
</dbReference>
<dbReference type="InterPro" id="IPR003395">
    <property type="entry name" value="RecF/RecN/SMC_N"/>
</dbReference>
<evidence type="ECO:0000313" key="11">
    <source>
        <dbReference type="Proteomes" id="UP001162131"/>
    </source>
</evidence>
<dbReference type="InterPro" id="IPR036277">
    <property type="entry name" value="SMC_hinge_sf"/>
</dbReference>
<dbReference type="Pfam" id="PF02463">
    <property type="entry name" value="SMC_N"/>
    <property type="match status" value="1"/>
</dbReference>
<keyword evidence="2" id="KW-0132">Cell division</keyword>
<feature type="domain" description="SMC hinge" evidence="9">
    <location>
        <begin position="517"/>
        <end position="635"/>
    </location>
</feature>
<sequence length="1206" mass="139044">MSVPHRARARIDHLHLYNFKSFSEDHDIGPFLDFTAIIGPNGGGKSNIMDAISFVLGVRSADLRATNLKELVYRKENEKVSDNCRSTYVELYFYTEEDEQIIFKRTISPTGISEYFINENKQASDAYQETLQRFNILVKARNFLIFQGQVDSLAMKSGKELTALFEKISGSDDYKAAYEESKAQMESCEENMKTISNKLTYLTNEKKKLKEQKSHAKDYENLINKVKALQVTYQLLQFSILEREIAGKNKQVDGKKKGLEDARIKKEKSAVGLRESGNNFKQYEQELMNVIDDLANKNNLILIKKPELNKLKENLKQFQLRIQAKEDSLEQLKTNLDNSKKRSEQMKNELIIFDEEIQKKLHEQIQELKVDLDETQKERYMQLKKEAGLRSFMEKKELERVKRELGSKEMNFSYLKQSHNAKLEEKSKLDEDISGLEQQLNRKNDEKSRFEEVRSDTLNEIKKATMKNEKDKERELELVERLRMLEGKVREYETVSLVKKEKEKEKTIVADMMRQNKKVRGFFRDLVVPIQPRYSMAVEASLGSILDYLVVEDAETAAFVHTKLKENSLLKDIVVLENVPEGQVNESLRHQVSNLGTLLPDILTYDRNYGLDKAVLAFAGSRVVAEDINKAESLRRVKGIRQVVTIDGVTIKNGMISSAPSKKRFEKGSQKLDILVKETEDIRAQLHDLQQSLRGENTLANLKQNLVEYENKIASIDNEIAGMSEKMQNLMGNRKDLIKDTKAIENQLNLLQRQISTQKDQLFAIESSISSIEDSVFSDFCRELGIENIKSLEGKGLEEANKLQEEINRLRQEYSKVEWQLSSLNLESSEEAVSRMKSSIAKDKSELTKINDRYQELDKELNKLKDAQAQLKSSEDKLKEEIQRMKDLLTSQQDKFDKTLKACSILEKDLSNEERELEHLYQQKQQRIEEFQMKNLDVPLRRTDDDTPDIDFSGLDVKYVRMSSEQLDKESESIASLIEKESKNLEQLASSGKCTFNQDKLEDLERKEEETTKQLEDFNRLLNDAKANFQEIKEKRRFCFMNMFNSVEGAINRIYKEMTKSSKNNYYGGSALLYVEDSDEPYNGGVVYSPTPPGKRCMYEMEQLSGGEKTIAALSLLFAVHSAMPSPFYILDEIDAFLDFDNCQLLLNYLQKVAEENSQCIIITHKEDFFSNSDSLIGTTFLPLESTSKSFSLDMRGYGPKQMAAI</sequence>
<evidence type="ECO:0000256" key="3">
    <source>
        <dbReference type="ARBA" id="ARBA00022776"/>
    </source>
</evidence>
<feature type="coiled-coil region" evidence="8">
    <location>
        <begin position="171"/>
        <end position="229"/>
    </location>
</feature>
<evidence type="ECO:0000256" key="6">
    <source>
        <dbReference type="ARBA" id="ARBA00023306"/>
    </source>
</evidence>
<dbReference type="GO" id="GO:0051301">
    <property type="term" value="P:cell division"/>
    <property type="evidence" value="ECO:0007669"/>
    <property type="project" value="UniProtKB-KW"/>
</dbReference>
<dbReference type="PANTHER" id="PTHR18937:SF12">
    <property type="entry name" value="STRUCTURAL MAINTENANCE OF CHROMOSOMES PROTEIN"/>
    <property type="match status" value="1"/>
</dbReference>
<dbReference type="PANTHER" id="PTHR18937">
    <property type="entry name" value="STRUCTURAL MAINTENANCE OF CHROMOSOMES SMC FAMILY MEMBER"/>
    <property type="match status" value="1"/>
</dbReference>
<proteinExistence type="inferred from homology"/>
<dbReference type="SMART" id="SM00968">
    <property type="entry name" value="SMC_hinge"/>
    <property type="match status" value="1"/>
</dbReference>
<accession>A0AAU9J344</accession>
<dbReference type="EMBL" id="CAJZBQ010000032">
    <property type="protein sequence ID" value="CAG9322583.1"/>
    <property type="molecule type" value="Genomic_DNA"/>
</dbReference>
<evidence type="ECO:0000256" key="1">
    <source>
        <dbReference type="ARBA" id="ARBA00004123"/>
    </source>
</evidence>
<dbReference type="InterPro" id="IPR027417">
    <property type="entry name" value="P-loop_NTPase"/>
</dbReference>
<keyword evidence="4 8" id="KW-0175">Coiled coil</keyword>
<evidence type="ECO:0000313" key="10">
    <source>
        <dbReference type="EMBL" id="CAG9322583.1"/>
    </source>
</evidence>
<dbReference type="GO" id="GO:0016887">
    <property type="term" value="F:ATP hydrolysis activity"/>
    <property type="evidence" value="ECO:0007669"/>
    <property type="project" value="InterPro"/>
</dbReference>
<keyword evidence="6" id="KW-0131">Cell cycle</keyword>
<dbReference type="SUPFAM" id="SSF52540">
    <property type="entry name" value="P-loop containing nucleoside triphosphate hydrolases"/>
    <property type="match status" value="1"/>
</dbReference>
<dbReference type="GO" id="GO:0005634">
    <property type="term" value="C:nucleus"/>
    <property type="evidence" value="ECO:0007669"/>
    <property type="project" value="UniProtKB-SubCell"/>
</dbReference>
<dbReference type="InterPro" id="IPR024704">
    <property type="entry name" value="SMC"/>
</dbReference>
<feature type="coiled-coil region" evidence="8">
    <location>
        <begin position="672"/>
        <end position="761"/>
    </location>
</feature>
<name>A0AAU9J344_9CILI</name>
<keyword evidence="5 7" id="KW-0539">Nucleus</keyword>
<dbReference type="Proteomes" id="UP001162131">
    <property type="component" value="Unassembled WGS sequence"/>
</dbReference>
<organism evidence="10 11">
    <name type="scientific">Blepharisma stoltei</name>
    <dbReference type="NCBI Taxonomy" id="1481888"/>
    <lineage>
        <taxon>Eukaryota</taxon>
        <taxon>Sar</taxon>
        <taxon>Alveolata</taxon>
        <taxon>Ciliophora</taxon>
        <taxon>Postciliodesmatophora</taxon>
        <taxon>Heterotrichea</taxon>
        <taxon>Heterotrichida</taxon>
        <taxon>Blepharismidae</taxon>
        <taxon>Blepharisma</taxon>
    </lineage>
</organism>
<comment type="subcellular location">
    <subcellularLocation>
        <location evidence="1 7">Nucleus</location>
    </subcellularLocation>
</comment>
<evidence type="ECO:0000256" key="4">
    <source>
        <dbReference type="ARBA" id="ARBA00023054"/>
    </source>
</evidence>
<dbReference type="Gene3D" id="1.20.1060.20">
    <property type="match status" value="1"/>
</dbReference>
<keyword evidence="11" id="KW-1185">Reference proteome</keyword>
<dbReference type="GO" id="GO:0003677">
    <property type="term" value="F:DNA binding"/>
    <property type="evidence" value="ECO:0007669"/>
    <property type="project" value="TreeGrafter"/>
</dbReference>
<dbReference type="AlphaFoldDB" id="A0AAU9J344"/>
<evidence type="ECO:0000256" key="2">
    <source>
        <dbReference type="ARBA" id="ARBA00022618"/>
    </source>
</evidence>
<dbReference type="Gene3D" id="3.40.50.300">
    <property type="entry name" value="P-loop containing nucleotide triphosphate hydrolases"/>
    <property type="match status" value="2"/>
</dbReference>
<evidence type="ECO:0000256" key="7">
    <source>
        <dbReference type="PIRNR" id="PIRNR005719"/>
    </source>
</evidence>
<keyword evidence="3" id="KW-0498">Mitosis</keyword>
<feature type="coiled-coil region" evidence="8">
    <location>
        <begin position="419"/>
        <end position="456"/>
    </location>
</feature>
<evidence type="ECO:0000256" key="8">
    <source>
        <dbReference type="SAM" id="Coils"/>
    </source>
</evidence>
<comment type="caution">
    <text evidence="10">The sequence shown here is derived from an EMBL/GenBank/DDBJ whole genome shotgun (WGS) entry which is preliminary data.</text>
</comment>
<dbReference type="PIRSF" id="PIRSF005719">
    <property type="entry name" value="SMC"/>
    <property type="match status" value="1"/>
</dbReference>
<feature type="coiled-coil region" evidence="8">
    <location>
        <begin position="793"/>
        <end position="934"/>
    </location>
</feature>
<reference evidence="10" key="1">
    <citation type="submission" date="2021-09" db="EMBL/GenBank/DDBJ databases">
        <authorList>
            <consortium name="AG Swart"/>
            <person name="Singh M."/>
            <person name="Singh A."/>
            <person name="Seah K."/>
            <person name="Emmerich C."/>
        </authorList>
    </citation>
    <scope>NUCLEOTIDE SEQUENCE</scope>
    <source>
        <strain evidence="10">ATCC30299</strain>
    </source>
</reference>
<evidence type="ECO:0000256" key="5">
    <source>
        <dbReference type="ARBA" id="ARBA00023242"/>
    </source>
</evidence>
<dbReference type="GO" id="GO:0008278">
    <property type="term" value="C:cohesin complex"/>
    <property type="evidence" value="ECO:0007669"/>
    <property type="project" value="TreeGrafter"/>
</dbReference>
<dbReference type="GO" id="GO:0007062">
    <property type="term" value="P:sister chromatid cohesion"/>
    <property type="evidence" value="ECO:0007669"/>
    <property type="project" value="TreeGrafter"/>
</dbReference>
<dbReference type="Gene3D" id="3.30.70.1620">
    <property type="match status" value="1"/>
</dbReference>
<dbReference type="Pfam" id="PF06470">
    <property type="entry name" value="SMC_hinge"/>
    <property type="match status" value="1"/>
</dbReference>